<evidence type="ECO:0000313" key="1">
    <source>
        <dbReference type="EMBL" id="CAA2959082.1"/>
    </source>
</evidence>
<organism evidence="1 2">
    <name type="scientific">Olea europaea subsp. europaea</name>
    <dbReference type="NCBI Taxonomy" id="158383"/>
    <lineage>
        <taxon>Eukaryota</taxon>
        <taxon>Viridiplantae</taxon>
        <taxon>Streptophyta</taxon>
        <taxon>Embryophyta</taxon>
        <taxon>Tracheophyta</taxon>
        <taxon>Spermatophyta</taxon>
        <taxon>Magnoliopsida</taxon>
        <taxon>eudicotyledons</taxon>
        <taxon>Gunneridae</taxon>
        <taxon>Pentapetalae</taxon>
        <taxon>asterids</taxon>
        <taxon>lamiids</taxon>
        <taxon>Lamiales</taxon>
        <taxon>Oleaceae</taxon>
        <taxon>Oleeae</taxon>
        <taxon>Olea</taxon>
    </lineage>
</organism>
<protein>
    <submittedName>
        <fullName evidence="1">Photosystem I reaction center subunit V, chloroplastic</fullName>
    </submittedName>
</protein>
<dbReference type="Gramene" id="OE9A057361T1">
    <property type="protein sequence ID" value="OE9A057361C1"/>
    <property type="gene ID" value="OE9A057361"/>
</dbReference>
<dbReference type="Proteomes" id="UP000594638">
    <property type="component" value="Unassembled WGS sequence"/>
</dbReference>
<reference evidence="1 2" key="1">
    <citation type="submission" date="2019-12" db="EMBL/GenBank/DDBJ databases">
        <authorList>
            <person name="Alioto T."/>
            <person name="Alioto T."/>
            <person name="Gomez Garrido J."/>
        </authorList>
    </citation>
    <scope>NUCLEOTIDE SEQUENCE [LARGE SCALE GENOMIC DNA]</scope>
</reference>
<dbReference type="AlphaFoldDB" id="A0A8S0Q3M1"/>
<name>A0A8S0Q3M1_OLEEU</name>
<proteinExistence type="predicted"/>
<comment type="caution">
    <text evidence="1">The sequence shown here is derived from an EMBL/GenBank/DDBJ whole genome shotgun (WGS) entry which is preliminary data.</text>
</comment>
<dbReference type="EMBL" id="CACTIH010000303">
    <property type="protein sequence ID" value="CAA2959082.1"/>
    <property type="molecule type" value="Genomic_DNA"/>
</dbReference>
<sequence>MTFGALYLAIDNGGSPRIQQYWRLDSKMKTSESKMLENGVLPVQNQSDIQKKMLGQEYSNIGKHTEILIVIGGEDVGERRLEGRFVGELESRGNEACEQSLYSKHYSKEDPTFPPVPLVRYDTHYDDII</sequence>
<evidence type="ECO:0000313" key="2">
    <source>
        <dbReference type="Proteomes" id="UP000594638"/>
    </source>
</evidence>
<keyword evidence="2" id="KW-1185">Reference proteome</keyword>
<accession>A0A8S0Q3M1</accession>
<gene>
    <name evidence="1" type="ORF">OLEA9_A057361</name>
</gene>